<organism evidence="9 10">
    <name type="scientific">Pararhodobacter marinus</name>
    <dbReference type="NCBI Taxonomy" id="2184063"/>
    <lineage>
        <taxon>Bacteria</taxon>
        <taxon>Pseudomonadati</taxon>
        <taxon>Pseudomonadota</taxon>
        <taxon>Alphaproteobacteria</taxon>
        <taxon>Rhodobacterales</taxon>
        <taxon>Paracoccaceae</taxon>
        <taxon>Pararhodobacter</taxon>
    </lineage>
</organism>
<feature type="domain" description="Histidine kinase" evidence="7">
    <location>
        <begin position="444"/>
        <end position="667"/>
    </location>
</feature>
<protein>
    <recommendedName>
        <fullName evidence="2">histidine kinase</fullName>
        <ecNumber evidence="2">2.7.13.3</ecNumber>
    </recommendedName>
</protein>
<feature type="region of interest" description="Disordered" evidence="5">
    <location>
        <begin position="714"/>
        <end position="744"/>
    </location>
</feature>
<feature type="modified residue" description="4-aspartylphosphate" evidence="4">
    <location>
        <position position="802"/>
    </location>
</feature>
<dbReference type="SMART" id="SM00448">
    <property type="entry name" value="REC"/>
    <property type="match status" value="1"/>
</dbReference>
<keyword evidence="10" id="KW-1185">Reference proteome</keyword>
<evidence type="ECO:0000256" key="6">
    <source>
        <dbReference type="SAM" id="Phobius"/>
    </source>
</evidence>
<keyword evidence="6" id="KW-0812">Transmembrane</keyword>
<dbReference type="GO" id="GO:0000155">
    <property type="term" value="F:phosphorelay sensor kinase activity"/>
    <property type="evidence" value="ECO:0007669"/>
    <property type="project" value="InterPro"/>
</dbReference>
<comment type="caution">
    <text evidence="9">The sequence shown here is derived from an EMBL/GenBank/DDBJ whole genome shotgun (WGS) entry which is preliminary data.</text>
</comment>
<evidence type="ECO:0000313" key="9">
    <source>
        <dbReference type="EMBL" id="PWE30836.1"/>
    </source>
</evidence>
<dbReference type="PROSITE" id="PS50110">
    <property type="entry name" value="RESPONSE_REGULATORY"/>
    <property type="match status" value="1"/>
</dbReference>
<dbReference type="Pfam" id="PF02518">
    <property type="entry name" value="HATPase_c"/>
    <property type="match status" value="1"/>
</dbReference>
<evidence type="ECO:0000256" key="1">
    <source>
        <dbReference type="ARBA" id="ARBA00000085"/>
    </source>
</evidence>
<keyword evidence="3 4" id="KW-0597">Phosphoprotein</keyword>
<reference evidence="9 10" key="1">
    <citation type="submission" date="2018-05" db="EMBL/GenBank/DDBJ databases">
        <title>Pararhodobacter marina sp. nov., isolated from deep-sea water of the Indian Ocean.</title>
        <authorList>
            <person name="Lai Q.Sr."/>
            <person name="Liu X."/>
            <person name="Shao Z."/>
        </authorList>
    </citation>
    <scope>NUCLEOTIDE SEQUENCE [LARGE SCALE GENOMIC DNA]</scope>
    <source>
        <strain evidence="9 10">CIC4N-9</strain>
    </source>
</reference>
<feature type="region of interest" description="Disordered" evidence="5">
    <location>
        <begin position="673"/>
        <end position="693"/>
    </location>
</feature>
<dbReference type="Pfam" id="PF00512">
    <property type="entry name" value="HisKA"/>
    <property type="match status" value="1"/>
</dbReference>
<evidence type="ECO:0000259" key="8">
    <source>
        <dbReference type="PROSITE" id="PS50110"/>
    </source>
</evidence>
<evidence type="ECO:0000256" key="4">
    <source>
        <dbReference type="PROSITE-ProRule" id="PRU00169"/>
    </source>
</evidence>
<dbReference type="PANTHER" id="PTHR43065">
    <property type="entry name" value="SENSOR HISTIDINE KINASE"/>
    <property type="match status" value="1"/>
</dbReference>
<dbReference type="Gene3D" id="3.30.565.10">
    <property type="entry name" value="Histidine kinase-like ATPase, C-terminal domain"/>
    <property type="match status" value="1"/>
</dbReference>
<dbReference type="InterPro" id="IPR005467">
    <property type="entry name" value="His_kinase_dom"/>
</dbReference>
<dbReference type="SUPFAM" id="SSF55874">
    <property type="entry name" value="ATPase domain of HSP90 chaperone/DNA topoisomerase II/histidine kinase"/>
    <property type="match status" value="1"/>
</dbReference>
<dbReference type="EMBL" id="QEYD01000002">
    <property type="protein sequence ID" value="PWE30836.1"/>
    <property type="molecule type" value="Genomic_DNA"/>
</dbReference>
<dbReference type="InterPro" id="IPR004358">
    <property type="entry name" value="Sig_transdc_His_kin-like_C"/>
</dbReference>
<dbReference type="AlphaFoldDB" id="A0A2U2CG22"/>
<dbReference type="EC" id="2.7.13.3" evidence="2"/>
<dbReference type="SMART" id="SM00388">
    <property type="entry name" value="HisKA"/>
    <property type="match status" value="1"/>
</dbReference>
<dbReference type="InterPro" id="IPR003594">
    <property type="entry name" value="HATPase_dom"/>
</dbReference>
<dbReference type="InterPro" id="IPR003661">
    <property type="entry name" value="HisK_dim/P_dom"/>
</dbReference>
<proteinExistence type="predicted"/>
<evidence type="ECO:0000313" key="10">
    <source>
        <dbReference type="Proteomes" id="UP000244940"/>
    </source>
</evidence>
<evidence type="ECO:0000256" key="5">
    <source>
        <dbReference type="SAM" id="MobiDB-lite"/>
    </source>
</evidence>
<evidence type="ECO:0000259" key="7">
    <source>
        <dbReference type="PROSITE" id="PS50109"/>
    </source>
</evidence>
<dbReference type="PRINTS" id="PR00344">
    <property type="entry name" value="BCTRLSENSOR"/>
</dbReference>
<feature type="region of interest" description="Disordered" evidence="5">
    <location>
        <begin position="865"/>
        <end position="892"/>
    </location>
</feature>
<dbReference type="FunFam" id="1.10.287.130:FF:000037">
    <property type="entry name" value="Hybrid sensor histidine kinase/response regulator"/>
    <property type="match status" value="1"/>
</dbReference>
<keyword evidence="6" id="KW-0472">Membrane</keyword>
<feature type="transmembrane region" description="Helical" evidence="6">
    <location>
        <begin position="25"/>
        <end position="53"/>
    </location>
</feature>
<feature type="domain" description="Response regulatory" evidence="8">
    <location>
        <begin position="751"/>
        <end position="867"/>
    </location>
</feature>
<dbReference type="InterPro" id="IPR011006">
    <property type="entry name" value="CheY-like_superfamily"/>
</dbReference>
<accession>A0A2U2CG22</accession>
<dbReference type="SUPFAM" id="SSF47384">
    <property type="entry name" value="Homodimeric domain of signal transducing histidine kinase"/>
    <property type="match status" value="1"/>
</dbReference>
<dbReference type="Proteomes" id="UP000244940">
    <property type="component" value="Unassembled WGS sequence"/>
</dbReference>
<dbReference type="SUPFAM" id="SSF52172">
    <property type="entry name" value="CheY-like"/>
    <property type="match status" value="1"/>
</dbReference>
<gene>
    <name evidence="9" type="ORF">C4N9_03505</name>
</gene>
<name>A0A2U2CG22_9RHOB</name>
<sequence>MSVPEDHVSFVSQASRKPRGGDGRAASAFAVAALARLVPVVQILGGLGLFLAVCGGGLALAGMPVAALVVAVAAISIMVLALIAALGARHRRKRRARVSDALAQAMESDPDPVLVTDPEGTVCAANQAGAAQALDPVDGMRGWCVSPEVMRDTLLAETARRGAASREFWRRSGGLRVTCNSVERALGDGVVVWRFAPIRRGGGRSVDALGLAVLSVDDEGVHPNPAALTLLGCDAAQAGPLLAGLDSPGGDLRPDRRGAETGGAESLPVLLTLRDGRTFQAVPLASDTASGTGGRDLLLLPALPAGTDSQAAPHASAFEDIPVALLQIGPDGRVGQGNRHARSLLGLEPDARPWFSEVVEGLGRPVNDWLDDARLGRALGRPEVLRVTLREQETFVQIILRRAQDGPDSGALVAVISDATELKTLEARFVQSQKMQAIGQLAGGIAHDFNNLLTAIAGHCDLLLLNRDRFDPDYSDLLQIHQNTNRAAALVRQLLAFSRKQSLTPEIVGVENLLEDLTHLLTRLVGERINLDLRHHPDVGAIRADKRQLEQVILNLVVNARDAMPMGGTIRIETEIRHLARETDVGRARLPEGDYVLIHVIDQGFGIAPSVIDKIFEPFFTTKKLGEGTGLGLSTAYGIVKQMGGYIFADSVEGAGTTFTLYFGAIGERPAVRRDPRPAGAATLSETHDDLDAGHGLSVHDTLAALDRVAEEMPATTDTAATGPAPRPRAPTDPALKPRVRAPGAPRGGGAILLVEDEAPVRAFAARALRLQGYQVFEAQDGEQALDFLQDPGLRVDLFVSDVVMPGIDGPGWVAKALENRPGTPVLFVSGYTEDALRATISGIPGAIFLGKPFSLKDLSETIAGQLSRQSGRQPPASPAAPASARQVASRA</sequence>
<dbReference type="PROSITE" id="PS50109">
    <property type="entry name" value="HIS_KIN"/>
    <property type="match status" value="1"/>
</dbReference>
<dbReference type="InterPro" id="IPR001789">
    <property type="entry name" value="Sig_transdc_resp-reg_receiver"/>
</dbReference>
<comment type="catalytic activity">
    <reaction evidence="1">
        <text>ATP + protein L-histidine = ADP + protein N-phospho-L-histidine.</text>
        <dbReference type="EC" id="2.7.13.3"/>
    </reaction>
</comment>
<feature type="compositionally biased region" description="Low complexity" evidence="5">
    <location>
        <begin position="714"/>
        <end position="724"/>
    </location>
</feature>
<dbReference type="Gene3D" id="3.40.50.2300">
    <property type="match status" value="1"/>
</dbReference>
<keyword evidence="6" id="KW-1133">Transmembrane helix</keyword>
<feature type="region of interest" description="Disordered" evidence="5">
    <location>
        <begin position="1"/>
        <end position="22"/>
    </location>
</feature>
<dbReference type="InterPro" id="IPR036890">
    <property type="entry name" value="HATPase_C_sf"/>
</dbReference>
<feature type="transmembrane region" description="Helical" evidence="6">
    <location>
        <begin position="65"/>
        <end position="88"/>
    </location>
</feature>
<keyword evidence="9" id="KW-0808">Transferase</keyword>
<feature type="compositionally biased region" description="Low complexity" evidence="5">
    <location>
        <begin position="870"/>
        <end position="892"/>
    </location>
</feature>
<dbReference type="Pfam" id="PF00072">
    <property type="entry name" value="Response_reg"/>
    <property type="match status" value="1"/>
</dbReference>
<keyword evidence="9" id="KW-0418">Kinase</keyword>
<dbReference type="InterPro" id="IPR036097">
    <property type="entry name" value="HisK_dim/P_sf"/>
</dbReference>
<evidence type="ECO:0000256" key="2">
    <source>
        <dbReference type="ARBA" id="ARBA00012438"/>
    </source>
</evidence>
<dbReference type="Gene3D" id="1.10.287.130">
    <property type="match status" value="1"/>
</dbReference>
<dbReference type="CDD" id="cd00082">
    <property type="entry name" value="HisKA"/>
    <property type="match status" value="1"/>
</dbReference>
<evidence type="ECO:0000256" key="3">
    <source>
        <dbReference type="ARBA" id="ARBA00022553"/>
    </source>
</evidence>
<dbReference type="SMART" id="SM00387">
    <property type="entry name" value="HATPase_c"/>
    <property type="match status" value="1"/>
</dbReference>
<dbReference type="PANTHER" id="PTHR43065:SF42">
    <property type="entry name" value="TWO-COMPONENT SENSOR PPRA"/>
    <property type="match status" value="1"/>
</dbReference>